<evidence type="ECO:0000313" key="1">
    <source>
        <dbReference type="EMBL" id="VAW46982.1"/>
    </source>
</evidence>
<accession>A0A3B0W6Z7</accession>
<dbReference type="GO" id="GO:0009055">
    <property type="term" value="F:electron transfer activity"/>
    <property type="evidence" value="ECO:0007669"/>
    <property type="project" value="InterPro"/>
</dbReference>
<dbReference type="SUPFAM" id="SSF46626">
    <property type="entry name" value="Cytochrome c"/>
    <property type="match status" value="1"/>
</dbReference>
<dbReference type="GO" id="GO:0016491">
    <property type="term" value="F:oxidoreductase activity"/>
    <property type="evidence" value="ECO:0007669"/>
    <property type="project" value="UniProtKB-KW"/>
</dbReference>
<dbReference type="AlphaFoldDB" id="A0A3B0W6Z7"/>
<dbReference type="EC" id="1.9.3.1" evidence="1"/>
<dbReference type="InterPro" id="IPR036909">
    <property type="entry name" value="Cyt_c-like_dom_sf"/>
</dbReference>
<feature type="non-terminal residue" evidence="1">
    <location>
        <position position="1"/>
    </location>
</feature>
<dbReference type="Gene3D" id="1.10.760.10">
    <property type="entry name" value="Cytochrome c-like domain"/>
    <property type="match status" value="1"/>
</dbReference>
<organism evidence="1">
    <name type="scientific">hydrothermal vent metagenome</name>
    <dbReference type="NCBI Taxonomy" id="652676"/>
    <lineage>
        <taxon>unclassified sequences</taxon>
        <taxon>metagenomes</taxon>
        <taxon>ecological metagenomes</taxon>
    </lineage>
</organism>
<protein>
    <submittedName>
        <fullName evidence="1">Cytochrome c oxidase (Cbb3-type) subunit CcoP</fullName>
        <ecNumber evidence="1">1.9.3.1</ecNumber>
    </submittedName>
</protein>
<dbReference type="EMBL" id="UOFC01000122">
    <property type="protein sequence ID" value="VAW46982.1"/>
    <property type="molecule type" value="Genomic_DNA"/>
</dbReference>
<sequence length="63" mass="6547">EGVAELGGPALNNAIWLYGSGVEAITAQIDNPKHGVMPAWSSKLDDTTIKQLAVYVHSLGGGQ</sequence>
<keyword evidence="1" id="KW-0560">Oxidoreductase</keyword>
<reference evidence="1" key="1">
    <citation type="submission" date="2018-06" db="EMBL/GenBank/DDBJ databases">
        <authorList>
            <person name="Zhirakovskaya E."/>
        </authorList>
    </citation>
    <scope>NUCLEOTIDE SEQUENCE</scope>
</reference>
<name>A0A3B0W6Z7_9ZZZZ</name>
<gene>
    <name evidence="1" type="ORF">MNBD_GAMMA03-1291</name>
</gene>
<dbReference type="GO" id="GO:0020037">
    <property type="term" value="F:heme binding"/>
    <property type="evidence" value="ECO:0007669"/>
    <property type="project" value="InterPro"/>
</dbReference>
<proteinExistence type="predicted"/>